<dbReference type="OrthoDB" id="6103579at2759"/>
<feature type="coiled-coil region" evidence="1">
    <location>
        <begin position="40"/>
        <end position="67"/>
    </location>
</feature>
<dbReference type="InterPro" id="IPR010620">
    <property type="entry name" value="SBBP_repeat"/>
</dbReference>
<evidence type="ECO:0000256" key="1">
    <source>
        <dbReference type="SAM" id="Coils"/>
    </source>
</evidence>
<name>A0A8S3TLW9_MYTED</name>
<keyword evidence="1" id="KW-0175">Coiled coil</keyword>
<dbReference type="Proteomes" id="UP000683360">
    <property type="component" value="Unassembled WGS sequence"/>
</dbReference>
<evidence type="ECO:0000313" key="3">
    <source>
        <dbReference type="Proteomes" id="UP000683360"/>
    </source>
</evidence>
<dbReference type="EMBL" id="CAJPWZ010002187">
    <property type="protein sequence ID" value="CAG2232508.1"/>
    <property type="molecule type" value="Genomic_DNA"/>
</dbReference>
<evidence type="ECO:0000313" key="2">
    <source>
        <dbReference type="EMBL" id="CAG2232508.1"/>
    </source>
</evidence>
<reference evidence="2" key="1">
    <citation type="submission" date="2021-03" db="EMBL/GenBank/DDBJ databases">
        <authorList>
            <person name="Bekaert M."/>
        </authorList>
    </citation>
    <scope>NUCLEOTIDE SEQUENCE</scope>
</reference>
<proteinExistence type="predicted"/>
<dbReference type="InterPro" id="IPR011042">
    <property type="entry name" value="6-blade_b-propeller_TolB-like"/>
</dbReference>
<dbReference type="AlphaFoldDB" id="A0A8S3TLW9"/>
<gene>
    <name evidence="2" type="ORF">MEDL_45322</name>
</gene>
<comment type="caution">
    <text evidence="2">The sequence shown here is derived from an EMBL/GenBank/DDBJ whole genome shotgun (WGS) entry which is preliminary data.</text>
</comment>
<dbReference type="Gene3D" id="2.120.10.30">
    <property type="entry name" value="TolB, C-terminal domain"/>
    <property type="match status" value="1"/>
</dbReference>
<accession>A0A8S3TLW9</accession>
<keyword evidence="3" id="KW-1185">Reference proteome</keyword>
<sequence>MQIEKEIKQTRITINNHLDKIQDHIITKLNTTEVNESKIIIELLNLLKEHEREITKFRTNIENIKQHATDLQTFISMKDSITDIVRDDKIPEYCCVATFGENIYQTNIQTYSVTCYDLQGTVKWKFQNEHVLKSLRGISIDNNGNVYVVGESSKTLVLLSANGQQYKTIVTASDGSCSPMSLDYNKITNQLLVSNFSDKAMTFTLT</sequence>
<dbReference type="SUPFAM" id="SSF101898">
    <property type="entry name" value="NHL repeat"/>
    <property type="match status" value="1"/>
</dbReference>
<protein>
    <submittedName>
        <fullName evidence="2">Uncharacterized protein</fullName>
    </submittedName>
</protein>
<dbReference type="Pfam" id="PF06739">
    <property type="entry name" value="SBBP"/>
    <property type="match status" value="1"/>
</dbReference>
<organism evidence="2 3">
    <name type="scientific">Mytilus edulis</name>
    <name type="common">Blue mussel</name>
    <dbReference type="NCBI Taxonomy" id="6550"/>
    <lineage>
        <taxon>Eukaryota</taxon>
        <taxon>Metazoa</taxon>
        <taxon>Spiralia</taxon>
        <taxon>Lophotrochozoa</taxon>
        <taxon>Mollusca</taxon>
        <taxon>Bivalvia</taxon>
        <taxon>Autobranchia</taxon>
        <taxon>Pteriomorphia</taxon>
        <taxon>Mytilida</taxon>
        <taxon>Mytiloidea</taxon>
        <taxon>Mytilidae</taxon>
        <taxon>Mytilinae</taxon>
        <taxon>Mytilus</taxon>
    </lineage>
</organism>